<protein>
    <submittedName>
        <fullName evidence="2">Uncharacterized protein</fullName>
    </submittedName>
</protein>
<comment type="caution">
    <text evidence="2">The sequence shown here is derived from an EMBL/GenBank/DDBJ whole genome shotgun (WGS) entry which is preliminary data.</text>
</comment>
<reference evidence="2 3" key="1">
    <citation type="submission" date="2024-01" db="EMBL/GenBank/DDBJ databases">
        <title>The genomes of 5 underutilized Papilionoideae crops provide insights into root nodulation and disease resistanc.</title>
        <authorList>
            <person name="Jiang F."/>
        </authorList>
    </citation>
    <scope>NUCLEOTIDE SEQUENCE [LARGE SCALE GENOMIC DNA]</scope>
    <source>
        <strain evidence="2">LVBAO_FW01</strain>
        <tissue evidence="2">Leaves</tissue>
    </source>
</reference>
<feature type="region of interest" description="Disordered" evidence="1">
    <location>
        <begin position="292"/>
        <end position="346"/>
    </location>
</feature>
<dbReference type="EMBL" id="JAYMYQ010000003">
    <property type="protein sequence ID" value="KAK7345391.1"/>
    <property type="molecule type" value="Genomic_DNA"/>
</dbReference>
<dbReference type="Proteomes" id="UP001367508">
    <property type="component" value="Unassembled WGS sequence"/>
</dbReference>
<dbReference type="PANTHER" id="PTHR33623">
    <property type="entry name" value="OS04G0572500 PROTEIN"/>
    <property type="match status" value="1"/>
</dbReference>
<accession>A0AAN9M062</accession>
<gene>
    <name evidence="2" type="ORF">VNO77_15995</name>
</gene>
<proteinExistence type="predicted"/>
<dbReference type="PANTHER" id="PTHR33623:SF5">
    <property type="entry name" value="HISTONE-LYSINE N-METHYLTRANSFERASE SETD1B-LIKE PROTEIN"/>
    <property type="match status" value="1"/>
</dbReference>
<evidence type="ECO:0000313" key="3">
    <source>
        <dbReference type="Proteomes" id="UP001367508"/>
    </source>
</evidence>
<name>A0AAN9M062_CANGL</name>
<sequence>MKMAQKHLRELLKEDQEPFLLKNYISERQKQLKRPSPNTVLQTKNQNPKPIHQINLCFLSFQSTTQDIRKSPLLELASPGKSPLRSSNSIFLHIPAKTATLLLEAALRIHKHSNTTKSRNKKKNDNVLGLLRSFLKRVTKRKKEIEDEKVSVKDILRWDSSLGRCENEKEKEKGNDVCSGEVGFTCSCHGRPSSAVWSESNEDLETWSSGGHSYDDSVEEGIQFVEKQKQTGECDHRSFFRYILHPSPSAAARRTPLSPGRHKTELVIKATGYKLAGLTRYCAVSSRTELNSAYSDKESNGDDGVNKFQSEEVEEEDKEQCSPVSVLDPPFDDDDGHENDDEDDGFDLECSYANVQRTKQQLLDRLRRFEKLAELDPVELEKRMLDQDDKHETFIEEDDYEDDDSETSCEEKAMREIVFEILSQSSVHAPEDLKRLVYDLIMEEERELSSSEDRNMVIRRICKRLELWKEVECNTIDMMIEEDFSREDGMWKKNAEQRMELARELELPILCFLVEELSEELLC</sequence>
<organism evidence="2 3">
    <name type="scientific">Canavalia gladiata</name>
    <name type="common">Sword bean</name>
    <name type="synonym">Dolichos gladiatus</name>
    <dbReference type="NCBI Taxonomy" id="3824"/>
    <lineage>
        <taxon>Eukaryota</taxon>
        <taxon>Viridiplantae</taxon>
        <taxon>Streptophyta</taxon>
        <taxon>Embryophyta</taxon>
        <taxon>Tracheophyta</taxon>
        <taxon>Spermatophyta</taxon>
        <taxon>Magnoliopsida</taxon>
        <taxon>eudicotyledons</taxon>
        <taxon>Gunneridae</taxon>
        <taxon>Pentapetalae</taxon>
        <taxon>rosids</taxon>
        <taxon>fabids</taxon>
        <taxon>Fabales</taxon>
        <taxon>Fabaceae</taxon>
        <taxon>Papilionoideae</taxon>
        <taxon>50 kb inversion clade</taxon>
        <taxon>NPAAA clade</taxon>
        <taxon>indigoferoid/millettioid clade</taxon>
        <taxon>Phaseoleae</taxon>
        <taxon>Canavalia</taxon>
    </lineage>
</organism>
<feature type="compositionally biased region" description="Acidic residues" evidence="1">
    <location>
        <begin position="330"/>
        <end position="346"/>
    </location>
</feature>
<evidence type="ECO:0000313" key="2">
    <source>
        <dbReference type="EMBL" id="KAK7345391.1"/>
    </source>
</evidence>
<evidence type="ECO:0000256" key="1">
    <source>
        <dbReference type="SAM" id="MobiDB-lite"/>
    </source>
</evidence>
<keyword evidence="3" id="KW-1185">Reference proteome</keyword>
<dbReference type="AlphaFoldDB" id="A0AAN9M062"/>